<dbReference type="Gene3D" id="2.30.180.10">
    <property type="entry name" value="FAS1 domain"/>
    <property type="match status" value="1"/>
</dbReference>
<dbReference type="Proteomes" id="UP000192277">
    <property type="component" value="Unassembled WGS sequence"/>
</dbReference>
<evidence type="ECO:0000313" key="2">
    <source>
        <dbReference type="EMBL" id="OQP39199.1"/>
    </source>
</evidence>
<dbReference type="Pfam" id="PF02469">
    <property type="entry name" value="Fasciclin"/>
    <property type="match status" value="1"/>
</dbReference>
<dbReference type="InterPro" id="IPR000782">
    <property type="entry name" value="FAS1_domain"/>
</dbReference>
<proteinExistence type="predicted"/>
<protein>
    <recommendedName>
        <fullName evidence="1">FAS1 domain-containing protein</fullName>
    </recommendedName>
</protein>
<name>A0ABX3NNG5_9BACT</name>
<dbReference type="EMBL" id="LWBO01000084">
    <property type="protein sequence ID" value="OQP39199.1"/>
    <property type="molecule type" value="Genomic_DNA"/>
</dbReference>
<dbReference type="SUPFAM" id="SSF82153">
    <property type="entry name" value="FAS1 domain"/>
    <property type="match status" value="1"/>
</dbReference>
<sequence length="486" mass="54863">MLTKNKLIAFVVFLWSASQLSCTRKWDDHNKINNSDLTQNLYQKIAADPSLRLFAGYLVKTGYADTLQLNRSFTVWAPNDDALKTIDATISNDDKKLKQFVAHHIAHLAYYSDQLQAGAQRLPLIDGKYVIVKPTSFEEAPIYDKDGLASNGVLNTITAAAAPALNCWEIIDSLKTGGNNMARFLRDFVKSKRDTTNAVVIGIDPTTGAPIYKPGTDTVKIPVFLDSVYNVNNEAKQYTVFLMNNTTWDKERAKLDTFFKTSTVDSTVSWARFCTARDMAIEGAYSPDQLPTQIQSKFGTVVPINKSAILASYRTSNGYVYVLSDMNVSVPARIRPFVIQGENYLGTSNGSRTPIYLRTLINPNNGQTFSDLYAYNHGVNKWYVRYQLRDVYSTRYRVYWATYNNRWNNTLNQRLALGTADDKTFAYRNVPYNVYTEDYIGDYIVTGYTNGLLDLYLVSADIAPSSSNQNQNSLFLDYIRLEPVVQ</sequence>
<reference evidence="2 3" key="1">
    <citation type="submission" date="2016-04" db="EMBL/GenBank/DDBJ databases">
        <authorList>
            <person name="Chen L."/>
            <person name="Zhuang W."/>
            <person name="Wang G."/>
        </authorList>
    </citation>
    <scope>NUCLEOTIDE SEQUENCE [LARGE SCALE GENOMIC DNA]</scope>
    <source>
        <strain evidence="3">GR20</strain>
    </source>
</reference>
<dbReference type="RefSeq" id="WP_014217028.1">
    <property type="nucleotide sequence ID" value="NZ_LWBO01000084.1"/>
</dbReference>
<accession>A0ABX3NNG5</accession>
<evidence type="ECO:0000313" key="3">
    <source>
        <dbReference type="Proteomes" id="UP000192277"/>
    </source>
</evidence>
<dbReference type="PROSITE" id="PS50213">
    <property type="entry name" value="FAS1"/>
    <property type="match status" value="1"/>
</dbReference>
<gene>
    <name evidence="2" type="ORF">A4D02_17895</name>
</gene>
<comment type="caution">
    <text evidence="2">The sequence shown here is derived from an EMBL/GenBank/DDBJ whole genome shotgun (WGS) entry which is preliminary data.</text>
</comment>
<dbReference type="InterPro" id="IPR036378">
    <property type="entry name" value="FAS1_dom_sf"/>
</dbReference>
<evidence type="ECO:0000259" key="1">
    <source>
        <dbReference type="PROSITE" id="PS50213"/>
    </source>
</evidence>
<organism evidence="2 3">
    <name type="scientific">Niastella koreensis</name>
    <dbReference type="NCBI Taxonomy" id="354356"/>
    <lineage>
        <taxon>Bacteria</taxon>
        <taxon>Pseudomonadati</taxon>
        <taxon>Bacteroidota</taxon>
        <taxon>Chitinophagia</taxon>
        <taxon>Chitinophagales</taxon>
        <taxon>Chitinophagaceae</taxon>
        <taxon>Niastella</taxon>
    </lineage>
</organism>
<keyword evidence="3" id="KW-1185">Reference proteome</keyword>
<feature type="domain" description="FAS1" evidence="1">
    <location>
        <begin position="38"/>
        <end position="161"/>
    </location>
</feature>